<evidence type="ECO:0000313" key="2">
    <source>
        <dbReference type="Proteomes" id="UP001500902"/>
    </source>
</evidence>
<dbReference type="SUPFAM" id="SSF140959">
    <property type="entry name" value="Indolic compounds 2,3-dioxygenase-like"/>
    <property type="match status" value="1"/>
</dbReference>
<dbReference type="Proteomes" id="UP001500902">
    <property type="component" value="Unassembled WGS sequence"/>
</dbReference>
<dbReference type="InterPro" id="IPR004981">
    <property type="entry name" value="Trp_2_3_dOase"/>
</dbReference>
<dbReference type="Gene3D" id="1.20.58.480">
    <property type="match status" value="1"/>
</dbReference>
<dbReference type="EMBL" id="BAAAZP010000010">
    <property type="protein sequence ID" value="GAA3647903.1"/>
    <property type="molecule type" value="Genomic_DNA"/>
</dbReference>
<dbReference type="InterPro" id="IPR037217">
    <property type="entry name" value="Trp/Indoleamine_2_3_dOase-like"/>
</dbReference>
<dbReference type="RefSeq" id="WP_344873123.1">
    <property type="nucleotide sequence ID" value="NZ_BAAAZP010000010.1"/>
</dbReference>
<evidence type="ECO:0008006" key="3">
    <source>
        <dbReference type="Google" id="ProtNLM"/>
    </source>
</evidence>
<proteinExistence type="predicted"/>
<name>A0ABP7B4N0_9ACTN</name>
<dbReference type="PANTHER" id="PTHR10138">
    <property type="entry name" value="TRYPTOPHAN 2,3-DIOXYGENASE"/>
    <property type="match status" value="1"/>
</dbReference>
<sequence length="399" mass="43937">MMALKPLDDWAAHPDPGTFPYREIVAEFHRVGKHFVADDVLRALAGARERQARPTDLLGRFLNVALDKWDKRYDYPTYIALDLVLPAGGISERYDRLLAQLVTDVLHFETATADGHRLILPRMRPPRKTVDKRCHHGLRVLAPVLTRLGLPVPSEGDPLDRARAAVDLVAATMSGEDRLLMDTTVLPVDTFHDEYLFIRVLQSFEVFFALASARLRGTIQALSAEDAGGAIGSLDLVSARFSESAPLFSMLATMQVEAFRDFRRHTEGASAIQSPGYKTMESLCRSPDPQRLHSPAYLSVPAVREEVLAGRFTVDDAVVRAAGLRTLDPADMDALAGARQRFAAASTRWRRTHHRLAARMLGAETGSGYTAGVPYLADVLDIPVFDPLRLPGSAAAEHV</sequence>
<organism evidence="1 2">
    <name type="scientific">Nonomuraea antimicrobica</name>
    <dbReference type="NCBI Taxonomy" id="561173"/>
    <lineage>
        <taxon>Bacteria</taxon>
        <taxon>Bacillati</taxon>
        <taxon>Actinomycetota</taxon>
        <taxon>Actinomycetes</taxon>
        <taxon>Streptosporangiales</taxon>
        <taxon>Streptosporangiaceae</taxon>
        <taxon>Nonomuraea</taxon>
    </lineage>
</organism>
<comment type="caution">
    <text evidence="1">The sequence shown here is derived from an EMBL/GenBank/DDBJ whole genome shotgun (WGS) entry which is preliminary data.</text>
</comment>
<reference evidence="2" key="1">
    <citation type="journal article" date="2019" name="Int. J. Syst. Evol. Microbiol.">
        <title>The Global Catalogue of Microorganisms (GCM) 10K type strain sequencing project: providing services to taxonomists for standard genome sequencing and annotation.</title>
        <authorList>
            <consortium name="The Broad Institute Genomics Platform"/>
            <consortium name="The Broad Institute Genome Sequencing Center for Infectious Disease"/>
            <person name="Wu L."/>
            <person name="Ma J."/>
        </authorList>
    </citation>
    <scope>NUCLEOTIDE SEQUENCE [LARGE SCALE GENOMIC DNA]</scope>
    <source>
        <strain evidence="2">JCM 16904</strain>
    </source>
</reference>
<dbReference type="PANTHER" id="PTHR10138:SF0">
    <property type="entry name" value="TRYPTOPHAN 2,3-DIOXYGENASE"/>
    <property type="match status" value="1"/>
</dbReference>
<keyword evidence="2" id="KW-1185">Reference proteome</keyword>
<evidence type="ECO:0000313" key="1">
    <source>
        <dbReference type="EMBL" id="GAA3647903.1"/>
    </source>
</evidence>
<accession>A0ABP7B4N0</accession>
<gene>
    <name evidence="1" type="ORF">GCM10022224_008360</name>
</gene>
<protein>
    <recommendedName>
        <fullName evidence="3">Tryptophan 2,3-dioxygenase</fullName>
    </recommendedName>
</protein>